<evidence type="ECO:0000313" key="4">
    <source>
        <dbReference type="EMBL" id="CAB5049735.1"/>
    </source>
</evidence>
<dbReference type="Pfam" id="PF04951">
    <property type="entry name" value="Peptidase_M55"/>
    <property type="match status" value="1"/>
</dbReference>
<dbReference type="AlphaFoldDB" id="A0A6J6VMW4"/>
<gene>
    <name evidence="1" type="ORF">UFOPK2254_00437</name>
    <name evidence="2" type="ORF">UFOPK2907_00706</name>
    <name evidence="3" type="ORF">UFOPK3241_01278</name>
    <name evidence="4" type="ORF">UFOPK4265_00567</name>
    <name evidence="5" type="ORF">UFOPK4401_00699</name>
</gene>
<dbReference type="EMBL" id="CAFBQK010000056">
    <property type="protein sequence ID" value="CAB5049735.1"/>
    <property type="molecule type" value="Genomic_DNA"/>
</dbReference>
<dbReference type="SUPFAM" id="SSF63992">
    <property type="entry name" value="Dipeptide transport protein"/>
    <property type="match status" value="1"/>
</dbReference>
<protein>
    <submittedName>
        <fullName evidence="2">Unannotated protein</fullName>
    </submittedName>
</protein>
<evidence type="ECO:0000313" key="2">
    <source>
        <dbReference type="EMBL" id="CAB4773782.1"/>
    </source>
</evidence>
<dbReference type="CDD" id="cd08663">
    <property type="entry name" value="DAP_dppA_1"/>
    <property type="match status" value="1"/>
</dbReference>
<dbReference type="Gene3D" id="3.30.1360.130">
    <property type="entry name" value="Dipeptide transport protein"/>
    <property type="match status" value="1"/>
</dbReference>
<dbReference type="InterPro" id="IPR027476">
    <property type="entry name" value="DppA_N"/>
</dbReference>
<evidence type="ECO:0000313" key="1">
    <source>
        <dbReference type="EMBL" id="CAB4656056.1"/>
    </source>
</evidence>
<evidence type="ECO:0000313" key="5">
    <source>
        <dbReference type="EMBL" id="CAB5075031.1"/>
    </source>
</evidence>
<dbReference type="EMBL" id="CAEZZR010000054">
    <property type="protein sequence ID" value="CAB4773782.1"/>
    <property type="molecule type" value="Genomic_DNA"/>
</dbReference>
<evidence type="ECO:0000313" key="3">
    <source>
        <dbReference type="EMBL" id="CAB4845196.1"/>
    </source>
</evidence>
<reference evidence="2" key="1">
    <citation type="submission" date="2020-05" db="EMBL/GenBank/DDBJ databases">
        <authorList>
            <person name="Chiriac C."/>
            <person name="Salcher M."/>
            <person name="Ghai R."/>
            <person name="Kavagutti S V."/>
        </authorList>
    </citation>
    <scope>NUCLEOTIDE SEQUENCE</scope>
</reference>
<dbReference type="EMBL" id="CAFAZX010000095">
    <property type="protein sequence ID" value="CAB4845196.1"/>
    <property type="molecule type" value="Genomic_DNA"/>
</dbReference>
<accession>A0A6J6VMW4</accession>
<sequence>MKVLISIDMEGVTGVTHPDDCLPGNPRWDYFRKIMTDEASAAVRGFVAGGATEIVINEAHNVMRNLLIDRLDGRAQLLSGRHKTFSMIEGIDSGVDAVAYLGYHTGAGKQGILSHTYLGNTYTGIWLNEVECSEGYMNTQMAASLRVPVVLVTGDDLTVADAKTYAPNAHGVAVKKCVDRYTAICLTPEVTMPMIEEAAKNSIAKIIPVEPPQGPFTYRIQFDSTQPVIAACHIPGVKKTGDREVSFTLPTMEEAFRCFGAVSTLVAAGIEPRFG</sequence>
<dbReference type="InterPro" id="IPR007035">
    <property type="entry name" value="Peptidase_M55"/>
</dbReference>
<dbReference type="Gene3D" id="3.40.50.10780">
    <property type="entry name" value="Dipeptide transport protein"/>
    <property type="match status" value="1"/>
</dbReference>
<dbReference type="EMBL" id="CAFBRB010000064">
    <property type="protein sequence ID" value="CAB5075031.1"/>
    <property type="molecule type" value="Genomic_DNA"/>
</dbReference>
<proteinExistence type="predicted"/>
<dbReference type="PIRSF" id="PIRSF015853">
    <property type="entry name" value="Pep_DppA"/>
    <property type="match status" value="1"/>
</dbReference>
<name>A0A6J6VMW4_9ZZZZ</name>
<dbReference type="InterPro" id="IPR036177">
    <property type="entry name" value="Peptidase_M55_sf"/>
</dbReference>
<organism evidence="2">
    <name type="scientific">freshwater metagenome</name>
    <dbReference type="NCBI Taxonomy" id="449393"/>
    <lineage>
        <taxon>unclassified sequences</taxon>
        <taxon>metagenomes</taxon>
        <taxon>ecological metagenomes</taxon>
    </lineage>
</organism>
<dbReference type="EMBL" id="CAEZWO010000029">
    <property type="protein sequence ID" value="CAB4656056.1"/>
    <property type="molecule type" value="Genomic_DNA"/>
</dbReference>